<feature type="domain" description="HTH cro/C1-type" evidence="2">
    <location>
        <begin position="20"/>
        <end position="74"/>
    </location>
</feature>
<gene>
    <name evidence="3" type="ORF">H4W31_006092</name>
</gene>
<dbReference type="CDD" id="cd00093">
    <property type="entry name" value="HTH_XRE"/>
    <property type="match status" value="1"/>
</dbReference>
<dbReference type="InterPro" id="IPR001387">
    <property type="entry name" value="Cro/C1-type_HTH"/>
</dbReference>
<dbReference type="Gene3D" id="1.10.260.40">
    <property type="entry name" value="lambda repressor-like DNA-binding domains"/>
    <property type="match status" value="1"/>
</dbReference>
<reference evidence="3" key="1">
    <citation type="submission" date="2020-10" db="EMBL/GenBank/DDBJ databases">
        <title>Sequencing the genomes of 1000 actinobacteria strains.</title>
        <authorList>
            <person name="Klenk H.-P."/>
        </authorList>
    </citation>
    <scope>NUCLEOTIDE SEQUENCE</scope>
    <source>
        <strain evidence="3">DSM 46832</strain>
    </source>
</reference>
<evidence type="ECO:0000313" key="3">
    <source>
        <dbReference type="EMBL" id="MBE1490454.1"/>
    </source>
</evidence>
<dbReference type="Proteomes" id="UP000649753">
    <property type="component" value="Unassembled WGS sequence"/>
</dbReference>
<dbReference type="PROSITE" id="PS50943">
    <property type="entry name" value="HTH_CROC1"/>
    <property type="match status" value="1"/>
</dbReference>
<keyword evidence="1" id="KW-0238">DNA-binding</keyword>
<comment type="caution">
    <text evidence="3">The sequence shown here is derived from an EMBL/GenBank/DDBJ whole genome shotgun (WGS) entry which is preliminary data.</text>
</comment>
<name>A0A927R8H9_9ACTN</name>
<organism evidence="3 4">
    <name type="scientific">Plantactinospora soyae</name>
    <dbReference type="NCBI Taxonomy" id="1544732"/>
    <lineage>
        <taxon>Bacteria</taxon>
        <taxon>Bacillati</taxon>
        <taxon>Actinomycetota</taxon>
        <taxon>Actinomycetes</taxon>
        <taxon>Micromonosporales</taxon>
        <taxon>Micromonosporaceae</taxon>
        <taxon>Plantactinospora</taxon>
    </lineage>
</organism>
<proteinExistence type="predicted"/>
<dbReference type="SUPFAM" id="SSF47413">
    <property type="entry name" value="lambda repressor-like DNA-binding domains"/>
    <property type="match status" value="1"/>
</dbReference>
<dbReference type="PANTHER" id="PTHR46558">
    <property type="entry name" value="TRACRIPTIONAL REGULATORY PROTEIN-RELATED-RELATED"/>
    <property type="match status" value="1"/>
</dbReference>
<evidence type="ECO:0000256" key="1">
    <source>
        <dbReference type="ARBA" id="ARBA00023125"/>
    </source>
</evidence>
<dbReference type="AlphaFoldDB" id="A0A927R8H9"/>
<dbReference type="GO" id="GO:0003677">
    <property type="term" value="F:DNA binding"/>
    <property type="evidence" value="ECO:0007669"/>
    <property type="project" value="UniProtKB-KW"/>
</dbReference>
<sequence>MVRTGGPVRGRPNSAVGAGIRVQRRAAGLTQQQLADAVEVSRQTIIAMETGDYAPSVYLAIKIARALETSVEALWG</sequence>
<dbReference type="Pfam" id="PF01381">
    <property type="entry name" value="HTH_3"/>
    <property type="match status" value="1"/>
</dbReference>
<dbReference type="PANTHER" id="PTHR46558:SF4">
    <property type="entry name" value="DNA-BIDING PHAGE PROTEIN"/>
    <property type="match status" value="1"/>
</dbReference>
<accession>A0A927R8H9</accession>
<protein>
    <submittedName>
        <fullName evidence="3">Transcriptional regulator</fullName>
    </submittedName>
</protein>
<evidence type="ECO:0000313" key="4">
    <source>
        <dbReference type="Proteomes" id="UP000649753"/>
    </source>
</evidence>
<keyword evidence="4" id="KW-1185">Reference proteome</keyword>
<dbReference type="InterPro" id="IPR010982">
    <property type="entry name" value="Lambda_DNA-bd_dom_sf"/>
</dbReference>
<dbReference type="EMBL" id="JADBEB010000001">
    <property type="protein sequence ID" value="MBE1490454.1"/>
    <property type="molecule type" value="Genomic_DNA"/>
</dbReference>
<dbReference type="SMART" id="SM00530">
    <property type="entry name" value="HTH_XRE"/>
    <property type="match status" value="1"/>
</dbReference>
<dbReference type="RefSeq" id="WP_192769739.1">
    <property type="nucleotide sequence ID" value="NZ_JADBEB010000001.1"/>
</dbReference>
<evidence type="ECO:0000259" key="2">
    <source>
        <dbReference type="PROSITE" id="PS50943"/>
    </source>
</evidence>